<reference evidence="1" key="1">
    <citation type="submission" date="2019-02" db="EMBL/GenBank/DDBJ databases">
        <authorList>
            <person name="Gruber-Vodicka R. H."/>
            <person name="Seah K. B. B."/>
        </authorList>
    </citation>
    <scope>NUCLEOTIDE SEQUENCE</scope>
    <source>
        <strain evidence="1">BECK_M7</strain>
    </source>
</reference>
<proteinExistence type="predicted"/>
<gene>
    <name evidence="1" type="ORF">BECKLFY1418B_GA0070995_100845</name>
</gene>
<dbReference type="AlphaFoldDB" id="A0A450U7R4"/>
<sequence>MTVLKSFGDIDPDLAPFVSPIARGKIMRQDSYSIRLFHQDLQAALHRAYGTLQKSGKLPTIFATGNHPRENILLDGKEETDMDKNKIR</sequence>
<accession>A0A450U7R4</accession>
<organism evidence="1">
    <name type="scientific">Candidatus Kentrum sp. LFY</name>
    <dbReference type="NCBI Taxonomy" id="2126342"/>
    <lineage>
        <taxon>Bacteria</taxon>
        <taxon>Pseudomonadati</taxon>
        <taxon>Pseudomonadota</taxon>
        <taxon>Gammaproteobacteria</taxon>
        <taxon>Candidatus Kentrum</taxon>
    </lineage>
</organism>
<dbReference type="EMBL" id="CAADFF010000008">
    <property type="protein sequence ID" value="VFJ87928.1"/>
    <property type="molecule type" value="Genomic_DNA"/>
</dbReference>
<protein>
    <submittedName>
        <fullName evidence="1">Uncharacterized protein</fullName>
    </submittedName>
</protein>
<name>A0A450U7R4_9GAMM</name>
<evidence type="ECO:0000313" key="1">
    <source>
        <dbReference type="EMBL" id="VFJ87928.1"/>
    </source>
</evidence>